<dbReference type="Proteomes" id="UP001596108">
    <property type="component" value="Unassembled WGS sequence"/>
</dbReference>
<proteinExistence type="predicted"/>
<sequence>MSDTISKQSVIDEIDEIIGCHYEHEKIILLFYNIKNGQFDIPSNQGEAERLQEAVHKKGVLNQSRKQADFIRRLGSVSGENHTKRFIAACNAEMLVPFIQITKCNDKLREIEYEITIPGITDGGEQ</sequence>
<protein>
    <submittedName>
        <fullName evidence="1">Uncharacterized protein</fullName>
    </submittedName>
</protein>
<reference evidence="2" key="1">
    <citation type="journal article" date="2019" name="Int. J. Syst. Evol. Microbiol.">
        <title>The Global Catalogue of Microorganisms (GCM) 10K type strain sequencing project: providing services to taxonomists for standard genome sequencing and annotation.</title>
        <authorList>
            <consortium name="The Broad Institute Genomics Platform"/>
            <consortium name="The Broad Institute Genome Sequencing Center for Infectious Disease"/>
            <person name="Wu L."/>
            <person name="Ma J."/>
        </authorList>
    </citation>
    <scope>NUCLEOTIDE SEQUENCE [LARGE SCALE GENOMIC DNA]</scope>
    <source>
        <strain evidence="2">CGMCC 1.18578</strain>
    </source>
</reference>
<evidence type="ECO:0000313" key="2">
    <source>
        <dbReference type="Proteomes" id="UP001596108"/>
    </source>
</evidence>
<dbReference type="RefSeq" id="WP_378110248.1">
    <property type="nucleotide sequence ID" value="NZ_JBHSNC010000010.1"/>
</dbReference>
<organism evidence="1 2">
    <name type="scientific">Cohnella yongneupensis</name>
    <dbReference type="NCBI Taxonomy" id="425006"/>
    <lineage>
        <taxon>Bacteria</taxon>
        <taxon>Bacillati</taxon>
        <taxon>Bacillota</taxon>
        <taxon>Bacilli</taxon>
        <taxon>Bacillales</taxon>
        <taxon>Paenibacillaceae</taxon>
        <taxon>Cohnella</taxon>
    </lineage>
</organism>
<name>A0ABW0QVC7_9BACL</name>
<dbReference type="EMBL" id="JBHSNC010000010">
    <property type="protein sequence ID" value="MFC5528413.1"/>
    <property type="molecule type" value="Genomic_DNA"/>
</dbReference>
<accession>A0ABW0QVC7</accession>
<gene>
    <name evidence="1" type="ORF">ACFPQ4_02975</name>
</gene>
<comment type="caution">
    <text evidence="1">The sequence shown here is derived from an EMBL/GenBank/DDBJ whole genome shotgun (WGS) entry which is preliminary data.</text>
</comment>
<keyword evidence="2" id="KW-1185">Reference proteome</keyword>
<evidence type="ECO:0000313" key="1">
    <source>
        <dbReference type="EMBL" id="MFC5528413.1"/>
    </source>
</evidence>